<evidence type="ECO:0000313" key="2">
    <source>
        <dbReference type="Proteomes" id="UP001055879"/>
    </source>
</evidence>
<evidence type="ECO:0000313" key="1">
    <source>
        <dbReference type="EMBL" id="KAI3665713.1"/>
    </source>
</evidence>
<dbReference type="Proteomes" id="UP001055879">
    <property type="component" value="Linkage Group LG18"/>
</dbReference>
<comment type="caution">
    <text evidence="1">The sequence shown here is derived from an EMBL/GenBank/DDBJ whole genome shotgun (WGS) entry which is preliminary data.</text>
</comment>
<name>A0ACB8XFD3_ARCLA</name>
<reference evidence="2" key="1">
    <citation type="journal article" date="2022" name="Mol. Ecol. Resour.">
        <title>The genomes of chicory, endive, great burdock and yacon provide insights into Asteraceae palaeo-polyploidization history and plant inulin production.</title>
        <authorList>
            <person name="Fan W."/>
            <person name="Wang S."/>
            <person name="Wang H."/>
            <person name="Wang A."/>
            <person name="Jiang F."/>
            <person name="Liu H."/>
            <person name="Zhao H."/>
            <person name="Xu D."/>
            <person name="Zhang Y."/>
        </authorList>
    </citation>
    <scope>NUCLEOTIDE SEQUENCE [LARGE SCALE GENOMIC DNA]</scope>
    <source>
        <strain evidence="2">cv. Niubang</strain>
    </source>
</reference>
<accession>A0ACB8XFD3</accession>
<reference evidence="1 2" key="2">
    <citation type="journal article" date="2022" name="Mol. Ecol. Resour.">
        <title>The genomes of chicory, endive, great burdock and yacon provide insights into Asteraceae paleo-polyploidization history and plant inulin production.</title>
        <authorList>
            <person name="Fan W."/>
            <person name="Wang S."/>
            <person name="Wang H."/>
            <person name="Wang A."/>
            <person name="Jiang F."/>
            <person name="Liu H."/>
            <person name="Zhao H."/>
            <person name="Xu D."/>
            <person name="Zhang Y."/>
        </authorList>
    </citation>
    <scope>NUCLEOTIDE SEQUENCE [LARGE SCALE GENOMIC DNA]</scope>
    <source>
        <strain evidence="2">cv. Niubang</strain>
    </source>
</reference>
<proteinExistence type="predicted"/>
<gene>
    <name evidence="1" type="ORF">L6452_44343</name>
</gene>
<sequence>MGLLFSTLFLYIYTMEFSVILHIYIILYCIKIYEKYLLIQIKLNEMAIMRCIRLEPNRSMTVDEFKAWLRTYDDNHDGRISQDELKEALHGLKIWFGRWKAQKAMTSADSNHSGTIDSATEMEKLVKFAQKHLHFKIYASE</sequence>
<dbReference type="EMBL" id="CM042064">
    <property type="protein sequence ID" value="KAI3665713.1"/>
    <property type="molecule type" value="Genomic_DNA"/>
</dbReference>
<protein>
    <submittedName>
        <fullName evidence="1">Uncharacterized protein</fullName>
    </submittedName>
</protein>
<keyword evidence="2" id="KW-1185">Reference proteome</keyword>
<organism evidence="1 2">
    <name type="scientific">Arctium lappa</name>
    <name type="common">Greater burdock</name>
    <name type="synonym">Lappa major</name>
    <dbReference type="NCBI Taxonomy" id="4217"/>
    <lineage>
        <taxon>Eukaryota</taxon>
        <taxon>Viridiplantae</taxon>
        <taxon>Streptophyta</taxon>
        <taxon>Embryophyta</taxon>
        <taxon>Tracheophyta</taxon>
        <taxon>Spermatophyta</taxon>
        <taxon>Magnoliopsida</taxon>
        <taxon>eudicotyledons</taxon>
        <taxon>Gunneridae</taxon>
        <taxon>Pentapetalae</taxon>
        <taxon>asterids</taxon>
        <taxon>campanulids</taxon>
        <taxon>Asterales</taxon>
        <taxon>Asteraceae</taxon>
        <taxon>Carduoideae</taxon>
        <taxon>Cardueae</taxon>
        <taxon>Arctiinae</taxon>
        <taxon>Arctium</taxon>
    </lineage>
</organism>